<comment type="caution">
    <text evidence="2">The sequence shown here is derived from an EMBL/GenBank/DDBJ whole genome shotgun (WGS) entry which is preliminary data.</text>
</comment>
<organism evidence="2 3">
    <name type="scientific">Fusarium anthophilum</name>
    <dbReference type="NCBI Taxonomy" id="48485"/>
    <lineage>
        <taxon>Eukaryota</taxon>
        <taxon>Fungi</taxon>
        <taxon>Dikarya</taxon>
        <taxon>Ascomycota</taxon>
        <taxon>Pezizomycotina</taxon>
        <taxon>Sordariomycetes</taxon>
        <taxon>Hypocreomycetidae</taxon>
        <taxon>Hypocreales</taxon>
        <taxon>Nectriaceae</taxon>
        <taxon>Fusarium</taxon>
        <taxon>Fusarium fujikuroi species complex</taxon>
    </lineage>
</organism>
<gene>
    <name evidence="2" type="ORF">FANTH_13698</name>
</gene>
<reference evidence="2 3" key="1">
    <citation type="journal article" date="2020" name="BMC Genomics">
        <title>Correction to: Identification and distribution of gene clusters required for synthesis of sphingolipid metabolism inhibitors in diverse species of the filamentous fungus Fusarium.</title>
        <authorList>
            <person name="Kim H.S."/>
            <person name="Lohmar J.M."/>
            <person name="Busman M."/>
            <person name="Brown D.W."/>
            <person name="Naumann T.A."/>
            <person name="Divon H.H."/>
            <person name="Lysoe E."/>
            <person name="Uhlig S."/>
            <person name="Proctor R.H."/>
        </authorList>
    </citation>
    <scope>NUCLEOTIDE SEQUENCE [LARGE SCALE GENOMIC DNA]</scope>
    <source>
        <strain evidence="2 3">NRRL 25214</strain>
    </source>
</reference>
<name>A0A8H4YMX4_9HYPO</name>
<proteinExistence type="predicted"/>
<dbReference type="Proteomes" id="UP000573603">
    <property type="component" value="Unassembled WGS sequence"/>
</dbReference>
<feature type="region of interest" description="Disordered" evidence="1">
    <location>
        <begin position="247"/>
        <end position="280"/>
    </location>
</feature>
<feature type="region of interest" description="Disordered" evidence="1">
    <location>
        <begin position="66"/>
        <end position="87"/>
    </location>
</feature>
<sequence length="306" mass="35749">MTLEEWKRYARDIHKYVDAEEVHDAMIDIAKRLARTDIDRDILNVVRKDFHKVERFIWMMFQEEENSNRPASQTREPPEAPRKAKSNDKSAKYKWLLQMIDYWQGIIRQFDERDEDAFSHDPHQLNGAPELSNANGYPEFKLNEPAPEHSAAKDDFKCYMKAVDVWIEWAHKLNGDDRTYWLANAGNLCTTPNIKTFTNSKYAQRNQSWANLTVAKILYGTDNVLNANKILQYQAIYPNADLTKWEPNEDRPAPQYAQRLKGNDPKGKGKAKTTPRRRPVILPNPDVSHIWAYRRSGLTTIECVER</sequence>
<dbReference type="AlphaFoldDB" id="A0A8H4YMX4"/>
<dbReference type="EMBL" id="JABEVY010000505">
    <property type="protein sequence ID" value="KAF5230805.1"/>
    <property type="molecule type" value="Genomic_DNA"/>
</dbReference>
<protein>
    <submittedName>
        <fullName evidence="2">Uncharacterized protein</fullName>
    </submittedName>
</protein>
<keyword evidence="3" id="KW-1185">Reference proteome</keyword>
<feature type="compositionally biased region" description="Basic and acidic residues" evidence="1">
    <location>
        <begin position="76"/>
        <end position="87"/>
    </location>
</feature>
<evidence type="ECO:0000256" key="1">
    <source>
        <dbReference type="SAM" id="MobiDB-lite"/>
    </source>
</evidence>
<feature type="compositionally biased region" description="Basic residues" evidence="1">
    <location>
        <begin position="268"/>
        <end position="279"/>
    </location>
</feature>
<accession>A0A8H4YMX4</accession>
<evidence type="ECO:0000313" key="3">
    <source>
        <dbReference type="Proteomes" id="UP000573603"/>
    </source>
</evidence>
<evidence type="ECO:0000313" key="2">
    <source>
        <dbReference type="EMBL" id="KAF5230805.1"/>
    </source>
</evidence>